<organism evidence="2">
    <name type="scientific">Leptosphaeria maculans (strain JN3 / isolate v23.1.3 / race Av1-4-5-6-7-8)</name>
    <name type="common">Blackleg fungus</name>
    <name type="synonym">Phoma lingam</name>
    <dbReference type="NCBI Taxonomy" id="985895"/>
    <lineage>
        <taxon>Eukaryota</taxon>
        <taxon>Fungi</taxon>
        <taxon>Dikarya</taxon>
        <taxon>Ascomycota</taxon>
        <taxon>Pezizomycotina</taxon>
        <taxon>Dothideomycetes</taxon>
        <taxon>Pleosporomycetidae</taxon>
        <taxon>Pleosporales</taxon>
        <taxon>Pleosporineae</taxon>
        <taxon>Leptosphaeriaceae</taxon>
        <taxon>Plenodomus</taxon>
        <taxon>Plenodomus lingam/Leptosphaeria maculans species complex</taxon>
    </lineage>
</organism>
<accession>E4ZJK0</accession>
<evidence type="ECO:0000313" key="1">
    <source>
        <dbReference type="EMBL" id="CBX91285.1"/>
    </source>
</evidence>
<protein>
    <submittedName>
        <fullName evidence="1">Predicted protein</fullName>
    </submittedName>
</protein>
<dbReference type="EMBL" id="FP929072">
    <property type="protein sequence ID" value="CBX91285.1"/>
    <property type="molecule type" value="Genomic_DNA"/>
</dbReference>
<keyword evidence="2" id="KW-1185">Reference proteome</keyword>
<evidence type="ECO:0000313" key="2">
    <source>
        <dbReference type="Proteomes" id="UP000002668"/>
    </source>
</evidence>
<dbReference type="AlphaFoldDB" id="E4ZJK0"/>
<name>E4ZJK0_LEPMJ</name>
<sequence length="53" mass="5975">MQSPKPASLEPAVFVTRPRMAETIEIARVRECVYISIWHSIASQSQKENPPPP</sequence>
<dbReference type="VEuPathDB" id="FungiDB:LEMA_P067930.1"/>
<proteinExistence type="predicted"/>
<dbReference type="HOGENOM" id="CLU_3069119_0_0_1"/>
<reference evidence="2" key="1">
    <citation type="journal article" date="2011" name="Nat. Commun.">
        <title>Effector diversification within compartments of the Leptosphaeria maculans genome affected by Repeat-Induced Point mutations.</title>
        <authorList>
            <person name="Rouxel T."/>
            <person name="Grandaubert J."/>
            <person name="Hane J.K."/>
            <person name="Hoede C."/>
            <person name="van de Wouw A.P."/>
            <person name="Couloux A."/>
            <person name="Dominguez V."/>
            <person name="Anthouard V."/>
            <person name="Bally P."/>
            <person name="Bourras S."/>
            <person name="Cozijnsen A.J."/>
            <person name="Ciuffetti L.M."/>
            <person name="Degrave A."/>
            <person name="Dilmaghani A."/>
            <person name="Duret L."/>
            <person name="Fudal I."/>
            <person name="Goodwin S.B."/>
            <person name="Gout L."/>
            <person name="Glaser N."/>
            <person name="Linglin J."/>
            <person name="Kema G.H.J."/>
            <person name="Lapalu N."/>
            <person name="Lawrence C.B."/>
            <person name="May K."/>
            <person name="Meyer M."/>
            <person name="Ollivier B."/>
            <person name="Poulain J."/>
            <person name="Schoch C.L."/>
            <person name="Simon A."/>
            <person name="Spatafora J.W."/>
            <person name="Stachowiak A."/>
            <person name="Turgeon B.G."/>
            <person name="Tyler B.M."/>
            <person name="Vincent D."/>
            <person name="Weissenbach J."/>
            <person name="Amselem J."/>
            <person name="Quesneville H."/>
            <person name="Oliver R.P."/>
            <person name="Wincker P."/>
            <person name="Balesdent M.-H."/>
            <person name="Howlett B.J."/>
        </authorList>
    </citation>
    <scope>NUCLEOTIDE SEQUENCE [LARGE SCALE GENOMIC DNA]</scope>
    <source>
        <strain evidence="2">JN3 / isolate v23.1.3 / race Av1-4-5-6-7-8</strain>
    </source>
</reference>
<dbReference type="GeneID" id="13287949"/>
<dbReference type="Proteomes" id="UP000002668">
    <property type="component" value="Genome"/>
</dbReference>
<dbReference type="InParanoid" id="E4ZJK0"/>
<gene>
    <name evidence="1" type="ORF">LEMA_P067930.1</name>
</gene>